<evidence type="ECO:0000259" key="3">
    <source>
        <dbReference type="Pfam" id="PF02581"/>
    </source>
</evidence>
<comment type="pathway">
    <text evidence="1">Cofactor biosynthesis; thiamine diphosphate biosynthesis.</text>
</comment>
<name>A0A1Q6RAT0_9FIRM</name>
<organism evidence="4 5">
    <name type="scientific">Phascolarctobacterium succinatutens</name>
    <dbReference type="NCBI Taxonomy" id="626940"/>
    <lineage>
        <taxon>Bacteria</taxon>
        <taxon>Bacillati</taxon>
        <taxon>Bacillota</taxon>
        <taxon>Negativicutes</taxon>
        <taxon>Acidaminococcales</taxon>
        <taxon>Acidaminococcaceae</taxon>
        <taxon>Phascolarctobacterium</taxon>
    </lineage>
</organism>
<dbReference type="InterPro" id="IPR013785">
    <property type="entry name" value="Aldolase_TIM"/>
</dbReference>
<sequence length="192" mass="20504">MSELPLIAVTDSASCPRPLAEQIERLTKLTELRPQAVILRAKSLDKAAYRTLALQAQQSCEAAGIALILHSDWQLARELGISMLHLPLALLRQMPACERAHFTWLSTSVHSVEEAIEAQALGATMLIAGHIYTTQCKAGLAPRGLGFLQAVCSAVSLPVYAIGGIGFDAAQHAELQANGARGACVMSAYMKL</sequence>
<evidence type="ECO:0000256" key="2">
    <source>
        <dbReference type="ARBA" id="ARBA00022977"/>
    </source>
</evidence>
<accession>A0A1Q6RAT0</accession>
<dbReference type="STRING" id="626940.BHW43_00870"/>
<reference evidence="4 5" key="1">
    <citation type="journal article" date="2016" name="Nat. Biotechnol.">
        <title>Measurement of bacterial replication rates in microbial communities.</title>
        <authorList>
            <person name="Brown C.T."/>
            <person name="Olm M.R."/>
            <person name="Thomas B.C."/>
            <person name="Banfield J.F."/>
        </authorList>
    </citation>
    <scope>NUCLEOTIDE SEQUENCE [LARGE SCALE GENOMIC DNA]</scope>
    <source>
        <strain evidence="4">46_33</strain>
    </source>
</reference>
<proteinExistence type="predicted"/>
<dbReference type="PANTHER" id="PTHR20857:SF15">
    <property type="entry name" value="THIAMINE-PHOSPHATE SYNTHASE"/>
    <property type="match status" value="1"/>
</dbReference>
<dbReference type="Gene3D" id="3.20.20.70">
    <property type="entry name" value="Aldolase class I"/>
    <property type="match status" value="1"/>
</dbReference>
<evidence type="ECO:0000313" key="4">
    <source>
        <dbReference type="EMBL" id="OLA39472.1"/>
    </source>
</evidence>
<dbReference type="InterPro" id="IPR036206">
    <property type="entry name" value="ThiamineP_synth_sf"/>
</dbReference>
<dbReference type="CDD" id="cd00564">
    <property type="entry name" value="TMP_TenI"/>
    <property type="match status" value="1"/>
</dbReference>
<dbReference type="AlphaFoldDB" id="A0A1Q6RAT0"/>
<dbReference type="GO" id="GO:0005737">
    <property type="term" value="C:cytoplasm"/>
    <property type="evidence" value="ECO:0007669"/>
    <property type="project" value="TreeGrafter"/>
</dbReference>
<dbReference type="InterPro" id="IPR022998">
    <property type="entry name" value="ThiamineP_synth_TenI"/>
</dbReference>
<keyword evidence="2" id="KW-0784">Thiamine biosynthesis</keyword>
<comment type="caution">
    <text evidence="4">The sequence shown here is derived from an EMBL/GenBank/DDBJ whole genome shotgun (WGS) entry which is preliminary data.</text>
</comment>
<dbReference type="SUPFAM" id="SSF51391">
    <property type="entry name" value="Thiamin phosphate synthase"/>
    <property type="match status" value="1"/>
</dbReference>
<dbReference type="GO" id="GO:0004789">
    <property type="term" value="F:thiamine-phosphate diphosphorylase activity"/>
    <property type="evidence" value="ECO:0007669"/>
    <property type="project" value="TreeGrafter"/>
</dbReference>
<dbReference type="Pfam" id="PF02581">
    <property type="entry name" value="TMP-TENI"/>
    <property type="match status" value="1"/>
</dbReference>
<evidence type="ECO:0000313" key="5">
    <source>
        <dbReference type="Proteomes" id="UP000186777"/>
    </source>
</evidence>
<dbReference type="RefSeq" id="WP_303679145.1">
    <property type="nucleotide sequence ID" value="NZ_DAWEIQ010000007.1"/>
</dbReference>
<feature type="domain" description="Thiamine phosphate synthase/TenI" evidence="3">
    <location>
        <begin position="6"/>
        <end position="188"/>
    </location>
</feature>
<dbReference type="EMBL" id="MNTG01000001">
    <property type="protein sequence ID" value="OLA39472.1"/>
    <property type="molecule type" value="Genomic_DNA"/>
</dbReference>
<protein>
    <recommendedName>
        <fullName evidence="3">Thiamine phosphate synthase/TenI domain-containing protein</fullName>
    </recommendedName>
</protein>
<dbReference type="Proteomes" id="UP000186777">
    <property type="component" value="Unassembled WGS sequence"/>
</dbReference>
<evidence type="ECO:0000256" key="1">
    <source>
        <dbReference type="ARBA" id="ARBA00004948"/>
    </source>
</evidence>
<dbReference type="GO" id="GO:0009228">
    <property type="term" value="P:thiamine biosynthetic process"/>
    <property type="evidence" value="ECO:0007669"/>
    <property type="project" value="UniProtKB-KW"/>
</dbReference>
<gene>
    <name evidence="4" type="ORF">BHW43_00870</name>
</gene>
<dbReference type="PANTHER" id="PTHR20857">
    <property type="entry name" value="THIAMINE-PHOSPHATE PYROPHOSPHORYLASE"/>
    <property type="match status" value="1"/>
</dbReference>